<sequence>MPFALDVGSMVKMNASGTSARFAPCGSHVSPADVKMGRMLVGHDWPQGVLSIAKSRTVPKLVADADQFLAASADGSFGRGIRFYLGFKEYVGRGQLLALLFERVKSTGGASSSSGGGGGVRIVLRDASKNGFIPEYAFREKNILAEIFDAKNPRASNRRGFARRWTRMRYPSIQAAAAAAMQGRDIAMLDQAGFSVEQPKCRRRQRPAAAIAGEAVLARSRFGNRRALVGWNNQRVEPKYVEWRFFVEQRCQCCDCCHKHHYSRCSRSNTTAGIQLFRNHELQGVLLQVHSGVLRRTVTAATSSTAIESPAIGGLVFVTKTAGQVQAVGRELLVRLDGSSFSKYGSGKTWPDPNYKRAVTTLPPQQRKWQDTVAASTGSSGFHRINFCLLRVSGRLLLLPWLEHLLLLLDSPPRLVLVLPPL</sequence>
<reference evidence="1 2" key="1">
    <citation type="journal article" date="2011" name="Science">
        <title>The Selaginella genome identifies genetic changes associated with the evolution of vascular plants.</title>
        <authorList>
            <person name="Banks J.A."/>
            <person name="Nishiyama T."/>
            <person name="Hasebe M."/>
            <person name="Bowman J.L."/>
            <person name="Gribskov M."/>
            <person name="dePamphilis C."/>
            <person name="Albert V.A."/>
            <person name="Aono N."/>
            <person name="Aoyama T."/>
            <person name="Ambrose B.A."/>
            <person name="Ashton N.W."/>
            <person name="Axtell M.J."/>
            <person name="Barker E."/>
            <person name="Barker M.S."/>
            <person name="Bennetzen J.L."/>
            <person name="Bonawitz N.D."/>
            <person name="Chapple C."/>
            <person name="Cheng C."/>
            <person name="Correa L.G."/>
            <person name="Dacre M."/>
            <person name="DeBarry J."/>
            <person name="Dreyer I."/>
            <person name="Elias M."/>
            <person name="Engstrom E.M."/>
            <person name="Estelle M."/>
            <person name="Feng L."/>
            <person name="Finet C."/>
            <person name="Floyd S.K."/>
            <person name="Frommer W.B."/>
            <person name="Fujita T."/>
            <person name="Gramzow L."/>
            <person name="Gutensohn M."/>
            <person name="Harholt J."/>
            <person name="Hattori M."/>
            <person name="Heyl A."/>
            <person name="Hirai T."/>
            <person name="Hiwatashi Y."/>
            <person name="Ishikawa M."/>
            <person name="Iwata M."/>
            <person name="Karol K.G."/>
            <person name="Koehler B."/>
            <person name="Kolukisaoglu U."/>
            <person name="Kubo M."/>
            <person name="Kurata T."/>
            <person name="Lalonde S."/>
            <person name="Li K."/>
            <person name="Li Y."/>
            <person name="Litt A."/>
            <person name="Lyons E."/>
            <person name="Manning G."/>
            <person name="Maruyama T."/>
            <person name="Michael T.P."/>
            <person name="Mikami K."/>
            <person name="Miyazaki S."/>
            <person name="Morinaga S."/>
            <person name="Murata T."/>
            <person name="Mueller-Roeber B."/>
            <person name="Nelson D.R."/>
            <person name="Obara M."/>
            <person name="Oguri Y."/>
            <person name="Olmstead R.G."/>
            <person name="Onodera N."/>
            <person name="Petersen B.L."/>
            <person name="Pils B."/>
            <person name="Prigge M."/>
            <person name="Rensing S.A."/>
            <person name="Riano-Pachon D.M."/>
            <person name="Roberts A.W."/>
            <person name="Sato Y."/>
            <person name="Scheller H.V."/>
            <person name="Schulz B."/>
            <person name="Schulz C."/>
            <person name="Shakirov E.V."/>
            <person name="Shibagaki N."/>
            <person name="Shinohara N."/>
            <person name="Shippen D.E."/>
            <person name="Soerensen I."/>
            <person name="Sotooka R."/>
            <person name="Sugimoto N."/>
            <person name="Sugita M."/>
            <person name="Sumikawa N."/>
            <person name="Tanurdzic M."/>
            <person name="Theissen G."/>
            <person name="Ulvskov P."/>
            <person name="Wakazuki S."/>
            <person name="Weng J.K."/>
            <person name="Willats W.W."/>
            <person name="Wipf D."/>
            <person name="Wolf P.G."/>
            <person name="Yang L."/>
            <person name="Zimmer A.D."/>
            <person name="Zhu Q."/>
            <person name="Mitros T."/>
            <person name="Hellsten U."/>
            <person name="Loque D."/>
            <person name="Otillar R."/>
            <person name="Salamov A."/>
            <person name="Schmutz J."/>
            <person name="Shapiro H."/>
            <person name="Lindquist E."/>
            <person name="Lucas S."/>
            <person name="Rokhsar D."/>
            <person name="Grigoriev I.V."/>
        </authorList>
    </citation>
    <scope>NUCLEOTIDE SEQUENCE [LARGE SCALE GENOMIC DNA]</scope>
</reference>
<keyword evidence="2" id="KW-1185">Reference proteome</keyword>
<evidence type="ECO:0000313" key="1">
    <source>
        <dbReference type="EMBL" id="EFJ29233.1"/>
    </source>
</evidence>
<name>D8RG46_SELML</name>
<dbReference type="InParanoid" id="D8RG46"/>
<dbReference type="Proteomes" id="UP000001514">
    <property type="component" value="Unassembled WGS sequence"/>
</dbReference>
<protein>
    <submittedName>
        <fullName evidence="1">Uncharacterized protein</fullName>
    </submittedName>
</protein>
<dbReference type="EMBL" id="GL377578">
    <property type="protein sequence ID" value="EFJ29233.1"/>
    <property type="molecule type" value="Genomic_DNA"/>
</dbReference>
<gene>
    <name evidence="1" type="ORF">SELMODRAFT_410868</name>
</gene>
<evidence type="ECO:0000313" key="2">
    <source>
        <dbReference type="Proteomes" id="UP000001514"/>
    </source>
</evidence>
<dbReference type="HOGENOM" id="CLU_651159_0_0_1"/>
<accession>D8RG46</accession>
<proteinExistence type="predicted"/>
<dbReference type="KEGG" id="smo:SELMODRAFT_410868"/>
<organism evidence="2">
    <name type="scientific">Selaginella moellendorffii</name>
    <name type="common">Spikemoss</name>
    <dbReference type="NCBI Taxonomy" id="88036"/>
    <lineage>
        <taxon>Eukaryota</taxon>
        <taxon>Viridiplantae</taxon>
        <taxon>Streptophyta</taxon>
        <taxon>Embryophyta</taxon>
        <taxon>Tracheophyta</taxon>
        <taxon>Lycopodiopsida</taxon>
        <taxon>Selaginellales</taxon>
        <taxon>Selaginellaceae</taxon>
        <taxon>Selaginella</taxon>
    </lineage>
</organism>
<dbReference type="Gramene" id="EFJ29233">
    <property type="protein sequence ID" value="EFJ29233"/>
    <property type="gene ID" value="SELMODRAFT_410868"/>
</dbReference>
<dbReference type="AlphaFoldDB" id="D8RG46"/>